<keyword evidence="4" id="KW-1185">Reference proteome</keyword>
<evidence type="ECO:0000256" key="1">
    <source>
        <dbReference type="SAM" id="MobiDB-lite"/>
    </source>
</evidence>
<feature type="compositionally biased region" description="Basic and acidic residues" evidence="1">
    <location>
        <begin position="369"/>
        <end position="378"/>
    </location>
</feature>
<reference evidence="3 4" key="1">
    <citation type="submission" date="2018-03" db="EMBL/GenBank/DDBJ databases">
        <title>Genomic Encyclopedia of Type Strains, Phase III (KMG-III): the genomes of soil and plant-associated and newly described type strains.</title>
        <authorList>
            <person name="Whitman W."/>
        </authorList>
    </citation>
    <scope>NUCLEOTIDE SEQUENCE [LARGE SCALE GENOMIC DNA]</scope>
    <source>
        <strain evidence="3 4">CGMCC 4.7125</strain>
    </source>
</reference>
<name>A0A2T0LYG8_9PSEU</name>
<dbReference type="Gene3D" id="1.10.30.50">
    <property type="match status" value="1"/>
</dbReference>
<dbReference type="Proteomes" id="UP000238362">
    <property type="component" value="Unassembled WGS sequence"/>
</dbReference>
<dbReference type="EMBL" id="PVNH01000003">
    <property type="protein sequence ID" value="PRX49154.1"/>
    <property type="molecule type" value="Genomic_DNA"/>
</dbReference>
<dbReference type="OrthoDB" id="5241234at2"/>
<dbReference type="InterPro" id="IPR003870">
    <property type="entry name" value="DUF222"/>
</dbReference>
<proteinExistence type="predicted"/>
<comment type="caution">
    <text evidence="3">The sequence shown here is derived from an EMBL/GenBank/DDBJ whole genome shotgun (WGS) entry which is preliminary data.</text>
</comment>
<dbReference type="AlphaFoldDB" id="A0A2T0LYG8"/>
<organism evidence="3 4">
    <name type="scientific">Prauserella shujinwangii</name>
    <dbReference type="NCBI Taxonomy" id="1453103"/>
    <lineage>
        <taxon>Bacteria</taxon>
        <taxon>Bacillati</taxon>
        <taxon>Actinomycetota</taxon>
        <taxon>Actinomycetes</taxon>
        <taxon>Pseudonocardiales</taxon>
        <taxon>Pseudonocardiaceae</taxon>
        <taxon>Prauserella</taxon>
    </lineage>
</organism>
<evidence type="ECO:0000259" key="2">
    <source>
        <dbReference type="Pfam" id="PF02720"/>
    </source>
</evidence>
<evidence type="ECO:0000313" key="4">
    <source>
        <dbReference type="Proteomes" id="UP000238362"/>
    </source>
</evidence>
<evidence type="ECO:0000313" key="3">
    <source>
        <dbReference type="EMBL" id="PRX49154.1"/>
    </source>
</evidence>
<dbReference type="CDD" id="cd00085">
    <property type="entry name" value="HNHc"/>
    <property type="match status" value="1"/>
</dbReference>
<dbReference type="Pfam" id="PF02720">
    <property type="entry name" value="DUF222"/>
    <property type="match status" value="1"/>
</dbReference>
<gene>
    <name evidence="3" type="ORF">B0I33_103187</name>
</gene>
<feature type="domain" description="DUF222" evidence="2">
    <location>
        <begin position="13"/>
        <end position="293"/>
    </location>
</feature>
<accession>A0A2T0LYG8</accession>
<dbReference type="InterPro" id="IPR003615">
    <property type="entry name" value="HNH_nuc"/>
</dbReference>
<feature type="region of interest" description="Disordered" evidence="1">
    <location>
        <begin position="358"/>
        <end position="378"/>
    </location>
</feature>
<dbReference type="RefSeq" id="WP_106177863.1">
    <property type="nucleotide sequence ID" value="NZ_PVNH01000003.1"/>
</dbReference>
<sequence>MTEFLDRAVRIGARIARLQALQLRAIAEHACLRGHGRDVAQEIALALSVTENAAARQLDLAQALTTRLPNTFAAMRRGDIDSYKAAKIHEPTAFLADEKAREVDSRMSGKLAGKNPSNLRVAVRRQVHQVDPEGAAERARRRRTERRVELVHGEDGMASLVANLPAEVAAGAYARLDRAARRLRGGGETRTLDQLRADVLADALLSDRAVPPGPKADIHVYVDLTTLAGLNRRPAELAGHGPIPAWLARQIAHRSGSTWRRIITDPATGAPVDAGRERYRPPAVTADYVRVRDRECRHPGCRRPAQFGDLDHARPHGENGRTDAANLVGLCRRHHRTKHSPSWRYRLCPHTGRLTVTTPAGATYTSDPEPLHEPRVPG</sequence>
<protein>
    <submittedName>
        <fullName evidence="3">Uncharacterized protein DUF222</fullName>
    </submittedName>
</protein>